<comment type="caution">
    <text evidence="8">The sequence shown here is derived from an EMBL/GenBank/DDBJ whole genome shotgun (WGS) entry which is preliminary data.</text>
</comment>
<dbReference type="PANTHER" id="PTHR42852:SF6">
    <property type="entry name" value="THIOL:DISULFIDE INTERCHANGE PROTEIN DSBE"/>
    <property type="match status" value="1"/>
</dbReference>
<dbReference type="InterPro" id="IPR000866">
    <property type="entry name" value="AhpC/TSA"/>
</dbReference>
<feature type="chain" id="PRO_5045943997" evidence="6">
    <location>
        <begin position="32"/>
        <end position="203"/>
    </location>
</feature>
<evidence type="ECO:0000313" key="9">
    <source>
        <dbReference type="Proteomes" id="UP001501285"/>
    </source>
</evidence>
<evidence type="ECO:0000256" key="6">
    <source>
        <dbReference type="SAM" id="SignalP"/>
    </source>
</evidence>
<name>A0ABN2U1N3_9MICO</name>
<organism evidence="8 9">
    <name type="scientific">Terrabacter terrae</name>
    <dbReference type="NCBI Taxonomy" id="318434"/>
    <lineage>
        <taxon>Bacteria</taxon>
        <taxon>Bacillati</taxon>
        <taxon>Actinomycetota</taxon>
        <taxon>Actinomycetes</taxon>
        <taxon>Micrococcales</taxon>
        <taxon>Intrasporangiaceae</taxon>
        <taxon>Terrabacter</taxon>
    </lineage>
</organism>
<dbReference type="EMBL" id="BAAANB010000006">
    <property type="protein sequence ID" value="GAA2027414.1"/>
    <property type="molecule type" value="Genomic_DNA"/>
</dbReference>
<evidence type="ECO:0000256" key="3">
    <source>
        <dbReference type="ARBA" id="ARBA00022968"/>
    </source>
</evidence>
<gene>
    <name evidence="8" type="ORF">GCM10009740_16400</name>
</gene>
<dbReference type="PROSITE" id="PS51352">
    <property type="entry name" value="THIOREDOXIN_2"/>
    <property type="match status" value="1"/>
</dbReference>
<reference evidence="8 9" key="1">
    <citation type="journal article" date="2019" name="Int. J. Syst. Evol. Microbiol.">
        <title>The Global Catalogue of Microorganisms (GCM) 10K type strain sequencing project: providing services to taxonomists for standard genome sequencing and annotation.</title>
        <authorList>
            <consortium name="The Broad Institute Genomics Platform"/>
            <consortium name="The Broad Institute Genome Sequencing Center for Infectious Disease"/>
            <person name="Wu L."/>
            <person name="Ma J."/>
        </authorList>
    </citation>
    <scope>NUCLEOTIDE SEQUENCE [LARGE SCALE GENOMIC DNA]</scope>
    <source>
        <strain evidence="8 9">JCM 14283</strain>
    </source>
</reference>
<dbReference type="InterPro" id="IPR050553">
    <property type="entry name" value="Thioredoxin_ResA/DsbE_sf"/>
</dbReference>
<evidence type="ECO:0000256" key="5">
    <source>
        <dbReference type="ARBA" id="ARBA00023284"/>
    </source>
</evidence>
<dbReference type="Pfam" id="PF00578">
    <property type="entry name" value="AhpC-TSA"/>
    <property type="match status" value="1"/>
</dbReference>
<keyword evidence="4" id="KW-1015">Disulfide bond</keyword>
<accession>A0ABN2U1N3</accession>
<keyword evidence="3" id="KW-0735">Signal-anchor</keyword>
<dbReference type="CDD" id="cd02966">
    <property type="entry name" value="TlpA_like_family"/>
    <property type="match status" value="1"/>
</dbReference>
<keyword evidence="6" id="KW-0732">Signal</keyword>
<feature type="domain" description="Thioredoxin" evidence="7">
    <location>
        <begin position="58"/>
        <end position="202"/>
    </location>
</feature>
<evidence type="ECO:0000256" key="4">
    <source>
        <dbReference type="ARBA" id="ARBA00023157"/>
    </source>
</evidence>
<keyword evidence="5" id="KW-0676">Redox-active center</keyword>
<keyword evidence="2" id="KW-0201">Cytochrome c-type biogenesis</keyword>
<dbReference type="InterPro" id="IPR036249">
    <property type="entry name" value="Thioredoxin-like_sf"/>
</dbReference>
<protein>
    <submittedName>
        <fullName evidence="8">TlpA disulfide reductase family protein</fullName>
    </submittedName>
</protein>
<dbReference type="Gene3D" id="3.40.30.10">
    <property type="entry name" value="Glutaredoxin"/>
    <property type="match status" value="1"/>
</dbReference>
<keyword evidence="3" id="KW-0812">Transmembrane</keyword>
<evidence type="ECO:0000259" key="7">
    <source>
        <dbReference type="PROSITE" id="PS51352"/>
    </source>
</evidence>
<feature type="signal peptide" evidence="6">
    <location>
        <begin position="1"/>
        <end position="31"/>
    </location>
</feature>
<dbReference type="PANTHER" id="PTHR42852">
    <property type="entry name" value="THIOL:DISULFIDE INTERCHANGE PROTEIN DSBE"/>
    <property type="match status" value="1"/>
</dbReference>
<comment type="subcellular location">
    <subcellularLocation>
        <location evidence="1">Cell envelope</location>
    </subcellularLocation>
</comment>
<evidence type="ECO:0000256" key="2">
    <source>
        <dbReference type="ARBA" id="ARBA00022748"/>
    </source>
</evidence>
<dbReference type="Proteomes" id="UP001501285">
    <property type="component" value="Unassembled WGS sequence"/>
</dbReference>
<sequence length="203" mass="21617">MTTVTSPMRFTCTRWVAVSLAIAVLTSACSAGPNTVSAQAAAGDRKGYISGDGTIETVPPSRREDPITLTGTTLEGGSWSTKGKEGKVIVVNVWGSWCPPCITEAPELQRAWEHVRSRKLPVEFIGLDKQESPETALAFQHEKKITYPSLAYDGGVPILSLRGKATATPTTLVLDRHGRLAARVSGPLTTSTLTGLIDDVIAQ</sequence>
<evidence type="ECO:0000313" key="8">
    <source>
        <dbReference type="EMBL" id="GAA2027414.1"/>
    </source>
</evidence>
<evidence type="ECO:0000256" key="1">
    <source>
        <dbReference type="ARBA" id="ARBA00004196"/>
    </source>
</evidence>
<dbReference type="InterPro" id="IPR013766">
    <property type="entry name" value="Thioredoxin_domain"/>
</dbReference>
<proteinExistence type="predicted"/>
<keyword evidence="9" id="KW-1185">Reference proteome</keyword>
<dbReference type="RefSeq" id="WP_343989848.1">
    <property type="nucleotide sequence ID" value="NZ_BAAANB010000006.1"/>
</dbReference>
<dbReference type="SUPFAM" id="SSF52833">
    <property type="entry name" value="Thioredoxin-like"/>
    <property type="match status" value="1"/>
</dbReference>